<keyword evidence="2" id="KW-1185">Reference proteome</keyword>
<sequence>MADYVRSYPDVDAPHPDGVPLWPEQVDQALAALRARCLQLRGYLTEANAGLEHLAALPGLVPALEVPFTKKGQPAPPPSVKASVARRDRAAQACRRAIDKAAARFTTALEQAAAAYSEALTVHRAEVEEPYRDACVHYVLAAAAAVQAAADGRDPIGAVKTADPAAITVWPWLPEAPVTGLADVDASLDAARLRAGGRPAKRRRRTVPVQAPDLLREGSQITGYGDALADLVSQGRLSRLLLRRRS</sequence>
<proteinExistence type="predicted"/>
<dbReference type="Proteomes" id="UP001500902">
    <property type="component" value="Unassembled WGS sequence"/>
</dbReference>
<protein>
    <recommendedName>
        <fullName evidence="3">DUF222 domain-containing protein</fullName>
    </recommendedName>
</protein>
<dbReference type="EMBL" id="BAAAZP010000212">
    <property type="protein sequence ID" value="GAA3711252.1"/>
    <property type="molecule type" value="Genomic_DNA"/>
</dbReference>
<accession>A0ABP7DZ12</accession>
<reference evidence="2" key="1">
    <citation type="journal article" date="2019" name="Int. J. Syst. Evol. Microbiol.">
        <title>The Global Catalogue of Microorganisms (GCM) 10K type strain sequencing project: providing services to taxonomists for standard genome sequencing and annotation.</title>
        <authorList>
            <consortium name="The Broad Institute Genomics Platform"/>
            <consortium name="The Broad Institute Genome Sequencing Center for Infectious Disease"/>
            <person name="Wu L."/>
            <person name="Ma J."/>
        </authorList>
    </citation>
    <scope>NUCLEOTIDE SEQUENCE [LARGE SCALE GENOMIC DNA]</scope>
    <source>
        <strain evidence="2">JCM 16904</strain>
    </source>
</reference>
<dbReference type="RefSeq" id="WP_344893841.1">
    <property type="nucleotide sequence ID" value="NZ_BAAAZP010000212.1"/>
</dbReference>
<evidence type="ECO:0000313" key="2">
    <source>
        <dbReference type="Proteomes" id="UP001500902"/>
    </source>
</evidence>
<evidence type="ECO:0008006" key="3">
    <source>
        <dbReference type="Google" id="ProtNLM"/>
    </source>
</evidence>
<comment type="caution">
    <text evidence="1">The sequence shown here is derived from an EMBL/GenBank/DDBJ whole genome shotgun (WGS) entry which is preliminary data.</text>
</comment>
<gene>
    <name evidence="1" type="ORF">GCM10022224_090950</name>
</gene>
<name>A0ABP7DZ12_9ACTN</name>
<organism evidence="1 2">
    <name type="scientific">Nonomuraea antimicrobica</name>
    <dbReference type="NCBI Taxonomy" id="561173"/>
    <lineage>
        <taxon>Bacteria</taxon>
        <taxon>Bacillati</taxon>
        <taxon>Actinomycetota</taxon>
        <taxon>Actinomycetes</taxon>
        <taxon>Streptosporangiales</taxon>
        <taxon>Streptosporangiaceae</taxon>
        <taxon>Nonomuraea</taxon>
    </lineage>
</organism>
<evidence type="ECO:0000313" key="1">
    <source>
        <dbReference type="EMBL" id="GAA3711252.1"/>
    </source>
</evidence>